<evidence type="ECO:0000256" key="2">
    <source>
        <dbReference type="ARBA" id="ARBA00023315"/>
    </source>
</evidence>
<dbReference type="InterPro" id="IPR016181">
    <property type="entry name" value="Acyl_CoA_acyltransferase"/>
</dbReference>
<dbReference type="RefSeq" id="WP_187246204.1">
    <property type="nucleotide sequence ID" value="NZ_BAAAOK010000015.1"/>
</dbReference>
<protein>
    <submittedName>
        <fullName evidence="4">GNAT family N-acetyltransferase</fullName>
    </submittedName>
</protein>
<accession>A0ABR7LWC9</accession>
<sequence>MPVAVRRAEPADLPVLPEIEGAADLLFARLGIVFPPGPTVIEEAIRDGERIYVAGDPPVGFAAVRERDGGTHLEQIAVHPHHYRRGIGTSLMDQVIAHAAEAGSPRITLITFRDVPWNAPWYARFGFTEIPEVAHGPEIRSLWQAEIAAGLHELGPRVVMSARPTPGSPLPS</sequence>
<dbReference type="Proteomes" id="UP000805614">
    <property type="component" value="Unassembled WGS sequence"/>
</dbReference>
<comment type="caution">
    <text evidence="4">The sequence shown here is derived from an EMBL/GenBank/DDBJ whole genome shotgun (WGS) entry which is preliminary data.</text>
</comment>
<proteinExistence type="predicted"/>
<dbReference type="SUPFAM" id="SSF55729">
    <property type="entry name" value="Acyl-CoA N-acyltransferases (Nat)"/>
    <property type="match status" value="1"/>
</dbReference>
<evidence type="ECO:0000259" key="3">
    <source>
        <dbReference type="PROSITE" id="PS51186"/>
    </source>
</evidence>
<evidence type="ECO:0000313" key="4">
    <source>
        <dbReference type="EMBL" id="MBC6469160.1"/>
    </source>
</evidence>
<dbReference type="Pfam" id="PF00583">
    <property type="entry name" value="Acetyltransf_1"/>
    <property type="match status" value="1"/>
</dbReference>
<dbReference type="PROSITE" id="PS51186">
    <property type="entry name" value="GNAT"/>
    <property type="match status" value="1"/>
</dbReference>
<reference evidence="4 5" key="1">
    <citation type="submission" date="2020-06" db="EMBL/GenBank/DDBJ databases">
        <title>Actinomadura xiongansis sp. nov., isolated from soil of Baiyangdian.</title>
        <authorList>
            <person name="Zhang X."/>
        </authorList>
    </citation>
    <scope>NUCLEOTIDE SEQUENCE [LARGE SCALE GENOMIC DNA]</scope>
    <source>
        <strain evidence="4 5">HBUM206468</strain>
    </source>
</reference>
<keyword evidence="5" id="KW-1185">Reference proteome</keyword>
<dbReference type="InterPro" id="IPR000182">
    <property type="entry name" value="GNAT_dom"/>
</dbReference>
<evidence type="ECO:0000256" key="1">
    <source>
        <dbReference type="ARBA" id="ARBA00022679"/>
    </source>
</evidence>
<keyword evidence="1" id="KW-0808">Transferase</keyword>
<dbReference type="CDD" id="cd04301">
    <property type="entry name" value="NAT_SF"/>
    <property type="match status" value="1"/>
</dbReference>
<feature type="domain" description="N-acetyltransferase" evidence="3">
    <location>
        <begin position="3"/>
        <end position="146"/>
    </location>
</feature>
<gene>
    <name evidence="4" type="ORF">HKK74_27230</name>
</gene>
<dbReference type="PANTHER" id="PTHR43800">
    <property type="entry name" value="PEPTIDYL-LYSINE N-ACETYLTRANSFERASE YJAB"/>
    <property type="match status" value="1"/>
</dbReference>
<keyword evidence="2" id="KW-0012">Acyltransferase</keyword>
<evidence type="ECO:0000313" key="5">
    <source>
        <dbReference type="Proteomes" id="UP000805614"/>
    </source>
</evidence>
<name>A0ABR7LWC9_9ACTN</name>
<organism evidence="4 5">
    <name type="scientific">Actinomadura alba</name>
    <dbReference type="NCBI Taxonomy" id="406431"/>
    <lineage>
        <taxon>Bacteria</taxon>
        <taxon>Bacillati</taxon>
        <taxon>Actinomycetota</taxon>
        <taxon>Actinomycetes</taxon>
        <taxon>Streptosporangiales</taxon>
        <taxon>Thermomonosporaceae</taxon>
        <taxon>Actinomadura</taxon>
    </lineage>
</organism>
<dbReference type="EMBL" id="JABVEC010000024">
    <property type="protein sequence ID" value="MBC6469160.1"/>
    <property type="molecule type" value="Genomic_DNA"/>
</dbReference>
<dbReference type="PANTHER" id="PTHR43800:SF1">
    <property type="entry name" value="PEPTIDYL-LYSINE N-ACETYLTRANSFERASE YJAB"/>
    <property type="match status" value="1"/>
</dbReference>
<dbReference type="Gene3D" id="3.40.630.30">
    <property type="match status" value="1"/>
</dbReference>